<dbReference type="EMBL" id="JAHUVW010000001">
    <property type="protein sequence ID" value="MBV7669659.1"/>
    <property type="molecule type" value="Genomic_DNA"/>
</dbReference>
<dbReference type="InterPro" id="IPR029063">
    <property type="entry name" value="SAM-dependent_MTases_sf"/>
</dbReference>
<name>A0ABS6TNF6_STRHA</name>
<dbReference type="SUPFAM" id="SSF53335">
    <property type="entry name" value="S-adenosyl-L-methionine-dependent methyltransferases"/>
    <property type="match status" value="1"/>
</dbReference>
<evidence type="ECO:0000259" key="1">
    <source>
        <dbReference type="Pfam" id="PF06634"/>
    </source>
</evidence>
<dbReference type="Proteomes" id="UP000735541">
    <property type="component" value="Unassembled WGS sequence"/>
</dbReference>
<dbReference type="InterPro" id="IPR002052">
    <property type="entry name" value="DNA_methylase_N6_adenine_CS"/>
</dbReference>
<reference evidence="2 3" key="1">
    <citation type="submission" date="2021-07" db="EMBL/GenBank/DDBJ databases">
        <title>Sequencing Streptomyces halstedii LGO-A4 genome an citrus endophytic actinomycete.</title>
        <authorList>
            <person name="Samborskyy M."/>
            <person name="Scott N."/>
            <person name="Deglau R."/>
            <person name="Dickens S."/>
            <person name="Oliveira L.G."/>
        </authorList>
    </citation>
    <scope>NUCLEOTIDE SEQUENCE [LARGE SCALE GENOMIC DNA]</scope>
    <source>
        <strain evidence="2 3">LGO-A4</strain>
    </source>
</reference>
<dbReference type="Pfam" id="PF06634">
    <property type="entry name" value="DUF1156"/>
    <property type="match status" value="1"/>
</dbReference>
<comment type="caution">
    <text evidence="2">The sequence shown here is derived from an EMBL/GenBank/DDBJ whole genome shotgun (WGS) entry which is preliminary data.</text>
</comment>
<accession>A0ABS6TNF6</accession>
<evidence type="ECO:0000313" key="3">
    <source>
        <dbReference type="Proteomes" id="UP000735541"/>
    </source>
</evidence>
<gene>
    <name evidence="2" type="ORF">STHAL_09195</name>
</gene>
<evidence type="ECO:0000313" key="2">
    <source>
        <dbReference type="EMBL" id="MBV7669659.1"/>
    </source>
</evidence>
<sequence length="663" mass="74522">MTLDIAAGTQLRFAEYFTEIPSEPETRATLIESWFPARELSQLIAKDRRVRDPAYAAHRWWARRPPALLRALLIASVLPPGVSAQEFWRRYASEEHHLAGKTVYDPFMGGGSTLVEAQRLGASVMGSDVDPMSVRIVKSELAPVDGNELREYGKLLLAHLHSELSWLYPSEPDAEPLHYFSIAEVQCPSCSATGPLYRNLVLVRDPKKAGAVVRDHAITAFCPVCSKLHNLKSAHRKEIRCCGKRFKITQGTFRSGAYHCPSCDVASTHRELKTGAARRRVLAVEETQENGRRRLRAPNNEDEAEQLQAVREWEAQRPHLPHPEGEIRATRSDERPRSYGVNKYEELFTPRQLLVLGHALKWIRDNVQADDFRRALELAISNALATNNRLCGYATDYGRLSALFSVRGYSLPALTVELNPLHETAGRGTIAACIERVAKSDTGEIRRHIWDAQTEQPRPNLFSFLRKNQPFWVELKNATSASDAEALEKIDVAIFDPPYFDFIAYDELSEFHRAWFGELDLAGDPLLPRSEEPVESFGLQLGQCLSEMVNRARGSNPFAFTYHSANPDAWRAVGVALDFAGLVVTKLWPIRSDGHMGHHSNPGNCEWDVVVVCRPKAGTAAQEFSDEVSLWVSNMKPLEVNAADIRNFNFAIDMARSRFAKVF</sequence>
<dbReference type="InterPro" id="IPR009537">
    <property type="entry name" value="DUF1156"/>
</dbReference>
<protein>
    <submittedName>
        <fullName evidence="2">DUF1156 domain-containing protein</fullName>
    </submittedName>
</protein>
<dbReference type="PROSITE" id="PS00092">
    <property type="entry name" value="N6_MTASE"/>
    <property type="match status" value="1"/>
</dbReference>
<keyword evidence="3" id="KW-1185">Reference proteome</keyword>
<dbReference type="Gene3D" id="3.40.50.150">
    <property type="entry name" value="Vaccinia Virus protein VP39"/>
    <property type="match status" value="1"/>
</dbReference>
<organism evidence="2 3">
    <name type="scientific">Streptomyces halstedii</name>
    <dbReference type="NCBI Taxonomy" id="1944"/>
    <lineage>
        <taxon>Bacteria</taxon>
        <taxon>Bacillati</taxon>
        <taxon>Actinomycetota</taxon>
        <taxon>Actinomycetes</taxon>
        <taxon>Kitasatosporales</taxon>
        <taxon>Streptomycetaceae</taxon>
        <taxon>Streptomyces</taxon>
    </lineage>
</organism>
<feature type="domain" description="DUF1156" evidence="1">
    <location>
        <begin position="34"/>
        <end position="81"/>
    </location>
</feature>
<dbReference type="RefSeq" id="WP_228868063.1">
    <property type="nucleotide sequence ID" value="NZ_JAHUVW010000001.1"/>
</dbReference>
<proteinExistence type="predicted"/>